<proteinExistence type="predicted"/>
<dbReference type="InterPro" id="IPR014284">
    <property type="entry name" value="RNA_pol_sigma-70_dom"/>
</dbReference>
<dbReference type="GO" id="GO:0006352">
    <property type="term" value="P:DNA-templated transcription initiation"/>
    <property type="evidence" value="ECO:0007669"/>
    <property type="project" value="InterPro"/>
</dbReference>
<dbReference type="OrthoDB" id="1767844at2"/>
<evidence type="ECO:0000313" key="2">
    <source>
        <dbReference type="EMBL" id="MQS75743.1"/>
    </source>
</evidence>
<dbReference type="EMBL" id="VDFO01000034">
    <property type="protein sequence ID" value="MQS98053.1"/>
    <property type="molecule type" value="Genomic_DNA"/>
</dbReference>
<dbReference type="Gene3D" id="1.10.1740.10">
    <property type="match status" value="1"/>
</dbReference>
<dbReference type="RefSeq" id="WP_153385146.1">
    <property type="nucleotide sequence ID" value="NZ_VDFO01000034.1"/>
</dbReference>
<feature type="domain" description="RNA polymerase sigma-70 region 2" evidence="1">
    <location>
        <begin position="25"/>
        <end position="93"/>
    </location>
</feature>
<accession>A0A5P0ZND6</accession>
<sequence length="191" mass="22539">MSTDMEKLWIDCVKETDDSIALGNLVRRYQPMINNMKLQYFITGYDINDWYQDAMLICYQTCKIFDGNGGSKFGSFFKLKLRNHVIDKIRHENAYKRRANIHTKPLSFVDLDDDQDLTAIENCNWLEVKDQIQDIIKDLSKMELLSFQYILGKISKEEACQLAKCDLRQIERAIKRCEVKIRKRKLQARLS</sequence>
<evidence type="ECO:0000313" key="3">
    <source>
        <dbReference type="EMBL" id="MQS98053.1"/>
    </source>
</evidence>
<dbReference type="EMBL" id="VDFP01000007">
    <property type="protein sequence ID" value="MQS75743.1"/>
    <property type="molecule type" value="Genomic_DNA"/>
</dbReference>
<dbReference type="Proteomes" id="UP000414364">
    <property type="component" value="Unassembled WGS sequence"/>
</dbReference>
<evidence type="ECO:0000313" key="4">
    <source>
        <dbReference type="Proteomes" id="UP000371423"/>
    </source>
</evidence>
<dbReference type="SUPFAM" id="SSF88946">
    <property type="entry name" value="Sigma2 domain of RNA polymerase sigma factors"/>
    <property type="match status" value="1"/>
</dbReference>
<name>A0A5P0ZND6_9LACO</name>
<dbReference type="Pfam" id="PF04542">
    <property type="entry name" value="Sigma70_r2"/>
    <property type="match status" value="1"/>
</dbReference>
<gene>
    <name evidence="3" type="ORF">FHL05_09170</name>
    <name evidence="2" type="ORF">FHL06_04995</name>
</gene>
<dbReference type="InterPro" id="IPR013325">
    <property type="entry name" value="RNA_pol_sigma_r2"/>
</dbReference>
<protein>
    <submittedName>
        <fullName evidence="2">Sigma-70 family RNA polymerase sigma factor</fullName>
    </submittedName>
</protein>
<organism evidence="2 5">
    <name type="scientific">Companilactobacillus halodurans</name>
    <dbReference type="NCBI Taxonomy" id="2584183"/>
    <lineage>
        <taxon>Bacteria</taxon>
        <taxon>Bacillati</taxon>
        <taxon>Bacillota</taxon>
        <taxon>Bacilli</taxon>
        <taxon>Lactobacillales</taxon>
        <taxon>Lactobacillaceae</taxon>
        <taxon>Companilactobacillus</taxon>
    </lineage>
</organism>
<dbReference type="AlphaFoldDB" id="A0A5P0ZND6"/>
<evidence type="ECO:0000259" key="1">
    <source>
        <dbReference type="Pfam" id="PF04542"/>
    </source>
</evidence>
<evidence type="ECO:0000313" key="5">
    <source>
        <dbReference type="Proteomes" id="UP000414364"/>
    </source>
</evidence>
<comment type="caution">
    <text evidence="2">The sequence shown here is derived from an EMBL/GenBank/DDBJ whole genome shotgun (WGS) entry which is preliminary data.</text>
</comment>
<dbReference type="NCBIfam" id="TIGR02937">
    <property type="entry name" value="sigma70-ECF"/>
    <property type="match status" value="1"/>
</dbReference>
<dbReference type="Proteomes" id="UP000371423">
    <property type="component" value="Unassembled WGS sequence"/>
</dbReference>
<dbReference type="InterPro" id="IPR007627">
    <property type="entry name" value="RNA_pol_sigma70_r2"/>
</dbReference>
<dbReference type="GO" id="GO:0003700">
    <property type="term" value="F:DNA-binding transcription factor activity"/>
    <property type="evidence" value="ECO:0007669"/>
    <property type="project" value="InterPro"/>
</dbReference>
<keyword evidence="4" id="KW-1185">Reference proteome</keyword>
<reference evidence="4 5" key="1">
    <citation type="journal article" date="2019" name="Syst. Appl. Microbiol.">
        <title>Polyphasic characterization of two novel Lactobacillus spp. isolated from blown salami packages: Description of Lactobacillus halodurans sp. nov. and Lactobacillus salsicarnum sp. nov.</title>
        <authorList>
            <person name="Schuster J.A."/>
            <person name="Klingl A."/>
            <person name="Vogel R.F."/>
            <person name="Ehrmann M.A."/>
        </authorList>
    </citation>
    <scope>NUCLEOTIDE SEQUENCE [LARGE SCALE GENOMIC DNA]</scope>
    <source>
        <strain evidence="3 4">TMW 1.1920</strain>
        <strain evidence="2 5">TMW 1.2172</strain>
    </source>
</reference>